<accession>A0ABD1ZYK1</accession>
<gene>
    <name evidence="1" type="ORF">V1478_018123</name>
</gene>
<proteinExistence type="predicted"/>
<name>A0ABD1ZYK1_VESSQ</name>
<dbReference type="EMBL" id="JAUDFV010000166">
    <property type="protein sequence ID" value="KAL2712600.1"/>
    <property type="molecule type" value="Genomic_DNA"/>
</dbReference>
<organism evidence="1 2">
    <name type="scientific">Vespula squamosa</name>
    <name type="common">Southern yellow jacket</name>
    <name type="synonym">Wasp</name>
    <dbReference type="NCBI Taxonomy" id="30214"/>
    <lineage>
        <taxon>Eukaryota</taxon>
        <taxon>Metazoa</taxon>
        <taxon>Ecdysozoa</taxon>
        <taxon>Arthropoda</taxon>
        <taxon>Hexapoda</taxon>
        <taxon>Insecta</taxon>
        <taxon>Pterygota</taxon>
        <taxon>Neoptera</taxon>
        <taxon>Endopterygota</taxon>
        <taxon>Hymenoptera</taxon>
        <taxon>Apocrita</taxon>
        <taxon>Aculeata</taxon>
        <taxon>Vespoidea</taxon>
        <taxon>Vespidae</taxon>
        <taxon>Vespinae</taxon>
        <taxon>Vespula</taxon>
    </lineage>
</organism>
<comment type="caution">
    <text evidence="1">The sequence shown here is derived from an EMBL/GenBank/DDBJ whole genome shotgun (WGS) entry which is preliminary data.</text>
</comment>
<dbReference type="Proteomes" id="UP001607302">
    <property type="component" value="Unassembled WGS sequence"/>
</dbReference>
<dbReference type="AlphaFoldDB" id="A0ABD1ZYK1"/>
<protein>
    <submittedName>
        <fullName evidence="1">Uncharacterized protein</fullName>
    </submittedName>
</protein>
<keyword evidence="2" id="KW-1185">Reference proteome</keyword>
<sequence length="231" mass="26949">MAFDIFYKDYGESSSWNESNEEETADFLNDTTKPGKVQEVELFTLTIISNECANLSYKLAILFLTPVEHLCISQRGETRTGIRILRSLSENWDTSNVSNKIVTFRFFVGRRIRSIVSFINCKESKSFTSAFEQLDLDVNSKDSTELVQRTCDVQTDPLYDHETENMITGFQTREIPSFRLGTKYASKDIARYWKKDSRMWLWKSGQRANNQQQPEHSTHLCISEQNFKRFQ</sequence>
<evidence type="ECO:0000313" key="1">
    <source>
        <dbReference type="EMBL" id="KAL2712600.1"/>
    </source>
</evidence>
<reference evidence="1 2" key="1">
    <citation type="journal article" date="2024" name="Ann. Entomol. Soc. Am.">
        <title>Genomic analyses of the southern and eastern yellowjacket wasps (Hymenoptera: Vespidae) reveal evolutionary signatures of social life.</title>
        <authorList>
            <person name="Catto M.A."/>
            <person name="Caine P.B."/>
            <person name="Orr S.E."/>
            <person name="Hunt B.G."/>
            <person name="Goodisman M.A.D."/>
        </authorList>
    </citation>
    <scope>NUCLEOTIDE SEQUENCE [LARGE SCALE GENOMIC DNA]</scope>
    <source>
        <strain evidence="1">233</strain>
        <tissue evidence="1">Head and thorax</tissue>
    </source>
</reference>
<evidence type="ECO:0000313" key="2">
    <source>
        <dbReference type="Proteomes" id="UP001607302"/>
    </source>
</evidence>